<comment type="function">
    <text evidence="6">Catalyzes the transfer of a formyl group from 10-formyltetrahydrofolate to 5-phospho-ribosyl-glycinamide (GAR), producing 5-phospho-ribosyl-N-formylglycinamide (FGAR) and tetrahydrofolate.</text>
</comment>
<comment type="pathway">
    <text evidence="1 6">Purine metabolism; IMP biosynthesis via de novo pathway; N(2)-formyl-N(1)-(5-phospho-D-ribosyl)glycinamide from N(1)-(5-phospho-D-ribosyl)glycinamide (10-formyl THF route): step 1/1.</text>
</comment>
<dbReference type="NCBIfam" id="TIGR00639">
    <property type="entry name" value="PurN"/>
    <property type="match status" value="1"/>
</dbReference>
<evidence type="ECO:0000313" key="8">
    <source>
        <dbReference type="EMBL" id="WZL77146.1"/>
    </source>
</evidence>
<dbReference type="PANTHER" id="PTHR43369:SF2">
    <property type="entry name" value="PHOSPHORIBOSYLGLYCINAMIDE FORMYLTRANSFERASE"/>
    <property type="match status" value="1"/>
</dbReference>
<feature type="binding site" evidence="6">
    <location>
        <begin position="94"/>
        <end position="97"/>
    </location>
    <ligand>
        <name>(6R)-10-formyltetrahydrofolate</name>
        <dbReference type="ChEBI" id="CHEBI:195366"/>
    </ligand>
</feature>
<sequence>MTDNLGKIVVLASGRGTNLQALIDASKENYFNGYISLVISDNPRAYALERARLAGIPTVVLDYASFPSKKEYEKKLLAVLQEENPDLICLAGYMRILGKEIIKSFPHKIMNIHPSLLPAFPGLEAQKQAVEYGVKVSGCTVHFVDEGMDTGPIILQECCPVEDYDTPESLAERILQHEHRIYKEAVKLFLEGRLEVKGRKVLRKR</sequence>
<dbReference type="Proteomes" id="UP001461341">
    <property type="component" value="Chromosome"/>
</dbReference>
<evidence type="ECO:0000256" key="6">
    <source>
        <dbReference type="HAMAP-Rule" id="MF_01930"/>
    </source>
</evidence>
<feature type="active site" description="Proton donor" evidence="6">
    <location>
        <position position="113"/>
    </location>
</feature>
<dbReference type="GO" id="GO:0004644">
    <property type="term" value="F:phosphoribosylglycinamide formyltransferase activity"/>
    <property type="evidence" value="ECO:0007669"/>
    <property type="project" value="UniProtKB-EC"/>
</dbReference>
<dbReference type="Pfam" id="PF00551">
    <property type="entry name" value="Formyl_trans_N"/>
    <property type="match status" value="1"/>
</dbReference>
<dbReference type="PROSITE" id="PS00373">
    <property type="entry name" value="GART"/>
    <property type="match status" value="1"/>
</dbReference>
<dbReference type="HAMAP" id="MF_01930">
    <property type="entry name" value="PurN"/>
    <property type="match status" value="1"/>
</dbReference>
<evidence type="ECO:0000256" key="2">
    <source>
        <dbReference type="ARBA" id="ARBA00022679"/>
    </source>
</evidence>
<evidence type="ECO:0000256" key="3">
    <source>
        <dbReference type="ARBA" id="ARBA00022755"/>
    </source>
</evidence>
<dbReference type="EMBL" id="CP121689">
    <property type="protein sequence ID" value="WZL77146.1"/>
    <property type="molecule type" value="Genomic_DNA"/>
</dbReference>
<dbReference type="InterPro" id="IPR004607">
    <property type="entry name" value="GART"/>
</dbReference>
<feature type="domain" description="Formyl transferase N-terminal" evidence="7">
    <location>
        <begin position="7"/>
        <end position="186"/>
    </location>
</feature>
<evidence type="ECO:0000256" key="1">
    <source>
        <dbReference type="ARBA" id="ARBA00005054"/>
    </source>
</evidence>
<gene>
    <name evidence="6 8" type="primary">purN</name>
    <name evidence="8" type="ORF">QBE54_05380</name>
</gene>
<dbReference type="PANTHER" id="PTHR43369">
    <property type="entry name" value="PHOSPHORIBOSYLGLYCINAMIDE FORMYLTRANSFERASE"/>
    <property type="match status" value="1"/>
</dbReference>
<evidence type="ECO:0000256" key="4">
    <source>
        <dbReference type="ARBA" id="ARBA00038440"/>
    </source>
</evidence>
<keyword evidence="9" id="KW-1185">Reference proteome</keyword>
<dbReference type="InterPro" id="IPR036477">
    <property type="entry name" value="Formyl_transf_N_sf"/>
</dbReference>
<accession>A0ABZ2YDT2</accession>
<comment type="similarity">
    <text evidence="4 6">Belongs to the GART family.</text>
</comment>
<dbReference type="SUPFAM" id="SSF53328">
    <property type="entry name" value="Formyltransferase"/>
    <property type="match status" value="1"/>
</dbReference>
<evidence type="ECO:0000259" key="7">
    <source>
        <dbReference type="Pfam" id="PF00551"/>
    </source>
</evidence>
<feature type="binding site" evidence="6">
    <location>
        <position position="111"/>
    </location>
    <ligand>
        <name>(6R)-10-formyltetrahydrofolate</name>
        <dbReference type="ChEBI" id="CHEBI:195366"/>
    </ligand>
</feature>
<feature type="site" description="Raises pKa of active site His" evidence="6">
    <location>
        <position position="149"/>
    </location>
</feature>
<dbReference type="RefSeq" id="WP_369019312.1">
    <property type="nucleotide sequence ID" value="NZ_CP121689.1"/>
</dbReference>
<evidence type="ECO:0000313" key="9">
    <source>
        <dbReference type="Proteomes" id="UP001461341"/>
    </source>
</evidence>
<dbReference type="EC" id="2.1.2.2" evidence="6"/>
<comment type="catalytic activity">
    <reaction evidence="5 6">
        <text>N(1)-(5-phospho-beta-D-ribosyl)glycinamide + (6R)-10-formyltetrahydrofolate = N(2)-formyl-N(1)-(5-phospho-beta-D-ribosyl)glycinamide + (6S)-5,6,7,8-tetrahydrofolate + H(+)</text>
        <dbReference type="Rhea" id="RHEA:15053"/>
        <dbReference type="ChEBI" id="CHEBI:15378"/>
        <dbReference type="ChEBI" id="CHEBI:57453"/>
        <dbReference type="ChEBI" id="CHEBI:143788"/>
        <dbReference type="ChEBI" id="CHEBI:147286"/>
        <dbReference type="ChEBI" id="CHEBI:195366"/>
        <dbReference type="EC" id="2.1.2.2"/>
    </reaction>
</comment>
<dbReference type="InterPro" id="IPR001555">
    <property type="entry name" value="GART_AS"/>
</dbReference>
<feature type="binding site" evidence="6">
    <location>
        <begin position="16"/>
        <end position="18"/>
    </location>
    <ligand>
        <name>N(1)-(5-phospho-beta-D-ribosyl)glycinamide</name>
        <dbReference type="ChEBI" id="CHEBI:143788"/>
    </ligand>
</feature>
<protein>
    <recommendedName>
        <fullName evidence="6">Phosphoribosylglycinamide formyltransferase</fullName>
        <ecNumber evidence="6">2.1.2.2</ecNumber>
    </recommendedName>
    <alternativeName>
        <fullName evidence="6">5'-phosphoribosylglycinamide transformylase</fullName>
    </alternativeName>
    <alternativeName>
        <fullName evidence="6">GAR transformylase</fullName>
        <shortName evidence="6">GART</shortName>
    </alternativeName>
</protein>
<name>A0ABZ2YDT2_9BACT</name>
<dbReference type="InterPro" id="IPR002376">
    <property type="entry name" value="Formyl_transf_N"/>
</dbReference>
<proteinExistence type="inferred from homology"/>
<dbReference type="CDD" id="cd08645">
    <property type="entry name" value="FMT_core_GART"/>
    <property type="match status" value="1"/>
</dbReference>
<feature type="binding site" evidence="6">
    <location>
        <position position="69"/>
    </location>
    <ligand>
        <name>(6R)-10-formyltetrahydrofolate</name>
        <dbReference type="ChEBI" id="CHEBI:195366"/>
    </ligand>
</feature>
<organism evidence="8 9">
    <name type="scientific">Thermatribacter velox</name>
    <dbReference type="NCBI Taxonomy" id="3039681"/>
    <lineage>
        <taxon>Bacteria</taxon>
        <taxon>Pseudomonadati</taxon>
        <taxon>Atribacterota</taxon>
        <taxon>Atribacteria</taxon>
        <taxon>Atribacterales</taxon>
        <taxon>Thermatribacteraceae</taxon>
        <taxon>Thermatribacter</taxon>
    </lineage>
</organism>
<evidence type="ECO:0000256" key="5">
    <source>
        <dbReference type="ARBA" id="ARBA00047664"/>
    </source>
</evidence>
<reference evidence="8 9" key="1">
    <citation type="submission" date="2023-03" db="EMBL/GenBank/DDBJ databases">
        <title>Novel Species.</title>
        <authorList>
            <person name="Ma S."/>
        </authorList>
    </citation>
    <scope>NUCLEOTIDE SEQUENCE [LARGE SCALE GENOMIC DNA]</scope>
    <source>
        <strain evidence="8 9">B11</strain>
    </source>
</reference>
<dbReference type="Gene3D" id="3.40.50.170">
    <property type="entry name" value="Formyl transferase, N-terminal domain"/>
    <property type="match status" value="1"/>
</dbReference>
<keyword evidence="2 6" id="KW-0808">Transferase</keyword>
<keyword evidence="3 6" id="KW-0658">Purine biosynthesis</keyword>